<organism evidence="1">
    <name type="scientific">Orpheovirus IHUMI-LCC2</name>
    <dbReference type="NCBI Taxonomy" id="2023057"/>
    <lineage>
        <taxon>Viruses</taxon>
        <taxon>Varidnaviria</taxon>
        <taxon>Bamfordvirae</taxon>
        <taxon>Nucleocytoviricota</taxon>
        <taxon>Megaviricetes</taxon>
        <taxon>Pimascovirales</taxon>
        <taxon>Ocovirineae</taxon>
        <taxon>Orpheoviridae</taxon>
        <taxon>Alphaorpheovirus</taxon>
        <taxon>Alphaorpheovirus massiliense</taxon>
    </lineage>
</organism>
<proteinExistence type="predicted"/>
<reference evidence="1" key="1">
    <citation type="submission" date="2017-08" db="EMBL/GenBank/DDBJ databases">
        <authorList>
            <consortium name="Urmite Genomes"/>
        </authorList>
    </citation>
    <scope>NUCLEOTIDE SEQUENCE [LARGE SCALE GENOMIC DNA]</scope>
    <source>
        <strain evidence="1">IHUMI-LCC2</strain>
    </source>
</reference>
<keyword evidence="2" id="KW-1185">Reference proteome</keyword>
<gene>
    <name evidence="1" type="ORF">ORPV_225</name>
</gene>
<dbReference type="EMBL" id="LT906555">
    <property type="protein sequence ID" value="SNW62129.1"/>
    <property type="molecule type" value="Genomic_DNA"/>
</dbReference>
<protein>
    <submittedName>
        <fullName evidence="1">F-box domain-containing protein</fullName>
    </submittedName>
</protein>
<name>A0A2I2L3U1_9VIRU</name>
<dbReference type="GeneID" id="35381990"/>
<dbReference type="InterPro" id="IPR036047">
    <property type="entry name" value="F-box-like_dom_sf"/>
</dbReference>
<evidence type="ECO:0000313" key="2">
    <source>
        <dbReference type="Proteomes" id="UP000236316"/>
    </source>
</evidence>
<sequence>MNNNIDYIALLPNEILIDYILPYVDAKYLANLCSCNVQLSLLHKDQRLWLNRLNIEYPYRVNTIMMDNLYNLYMTIINDDNIPVYRDGDIIGHIQLKNDKGFSSIINRLQINNMYIVLLGENYNIYYKYFIRNMRLEEITDKNNNKLKCVNKILVTDKECRSTSIGVIKNNIFSNKSKIPIYGEHYSSFDVMIYLYAGNLTEDDYCPMQSRDSISFLTFGTLSPSTTYIIINYILNKLGSYDRLEYINNEGVNYDASWNEQHDITEFYIYNNNKLNKDCTMKLLISLLDSIGHMF</sequence>
<accession>A0A2I2L3U1</accession>
<dbReference type="SUPFAM" id="SSF81383">
    <property type="entry name" value="F-box domain"/>
    <property type="match status" value="1"/>
</dbReference>
<dbReference type="KEGG" id="vg:35381990"/>
<evidence type="ECO:0000313" key="1">
    <source>
        <dbReference type="EMBL" id="SNW62129.1"/>
    </source>
</evidence>
<dbReference type="Proteomes" id="UP000236316">
    <property type="component" value="Segment"/>
</dbReference>
<dbReference type="RefSeq" id="YP_009448431.1">
    <property type="nucleotide sequence ID" value="NC_036594.1"/>
</dbReference>